<feature type="region of interest" description="Disordered" evidence="6">
    <location>
        <begin position="752"/>
        <end position="788"/>
    </location>
</feature>
<accession>A0A836C1N5</accession>
<keyword evidence="8" id="KW-1185">Reference proteome</keyword>
<dbReference type="EC" id="1.-.-.-" evidence="5"/>
<dbReference type="OrthoDB" id="66881at2759"/>
<proteinExistence type="inferred from homology"/>
<keyword evidence="5" id="KW-0503">Monooxygenase</keyword>
<protein>
    <recommendedName>
        <fullName evidence="5">Flavin-containing monooxygenase</fullName>
        <ecNumber evidence="5">1.-.-.-</ecNumber>
    </recommendedName>
</protein>
<keyword evidence="2 5" id="KW-0285">Flavoprotein</keyword>
<dbReference type="SUPFAM" id="SSF51905">
    <property type="entry name" value="FAD/NAD(P)-binding domain"/>
    <property type="match status" value="2"/>
</dbReference>
<feature type="region of interest" description="Disordered" evidence="6">
    <location>
        <begin position="389"/>
        <end position="447"/>
    </location>
</feature>
<feature type="compositionally biased region" description="Low complexity" evidence="6">
    <location>
        <begin position="560"/>
        <end position="579"/>
    </location>
</feature>
<evidence type="ECO:0000256" key="5">
    <source>
        <dbReference type="RuleBase" id="RU361177"/>
    </source>
</evidence>
<feature type="region of interest" description="Disordered" evidence="6">
    <location>
        <begin position="896"/>
        <end position="925"/>
    </location>
</feature>
<evidence type="ECO:0000313" key="7">
    <source>
        <dbReference type="EMBL" id="KAG2496945.1"/>
    </source>
</evidence>
<feature type="region of interest" description="Disordered" evidence="6">
    <location>
        <begin position="592"/>
        <end position="621"/>
    </location>
</feature>
<dbReference type="InterPro" id="IPR036188">
    <property type="entry name" value="FAD/NAD-bd_sf"/>
</dbReference>
<dbReference type="EMBL" id="JAEHOE010000016">
    <property type="protein sequence ID" value="KAG2496945.1"/>
    <property type="molecule type" value="Genomic_DNA"/>
</dbReference>
<keyword evidence="3 5" id="KW-0274">FAD</keyword>
<reference evidence="7" key="1">
    <citation type="journal article" date="2020" name="bioRxiv">
        <title>Comparative genomics of Chlamydomonas.</title>
        <authorList>
            <person name="Craig R.J."/>
            <person name="Hasan A.R."/>
            <person name="Ness R.W."/>
            <person name="Keightley P.D."/>
        </authorList>
    </citation>
    <scope>NUCLEOTIDE SEQUENCE</scope>
    <source>
        <strain evidence="7">CCAP 11/70</strain>
    </source>
</reference>
<dbReference type="Proteomes" id="UP000612055">
    <property type="component" value="Unassembled WGS sequence"/>
</dbReference>
<evidence type="ECO:0000256" key="2">
    <source>
        <dbReference type="ARBA" id="ARBA00022630"/>
    </source>
</evidence>
<comment type="caution">
    <text evidence="7">The sequence shown here is derived from an EMBL/GenBank/DDBJ whole genome shotgun (WGS) entry which is preliminary data.</text>
</comment>
<feature type="compositionally biased region" description="Low complexity" evidence="6">
    <location>
        <begin position="666"/>
        <end position="683"/>
    </location>
</feature>
<feature type="compositionally biased region" description="Polar residues" evidence="6">
    <location>
        <begin position="389"/>
        <end position="398"/>
    </location>
</feature>
<dbReference type="InterPro" id="IPR050346">
    <property type="entry name" value="FMO-like"/>
</dbReference>
<organism evidence="7 8">
    <name type="scientific">Edaphochlamys debaryana</name>
    <dbReference type="NCBI Taxonomy" id="47281"/>
    <lineage>
        <taxon>Eukaryota</taxon>
        <taxon>Viridiplantae</taxon>
        <taxon>Chlorophyta</taxon>
        <taxon>core chlorophytes</taxon>
        <taxon>Chlorophyceae</taxon>
        <taxon>CS clade</taxon>
        <taxon>Chlamydomonadales</taxon>
        <taxon>Chlamydomonadales incertae sedis</taxon>
        <taxon>Edaphochlamys</taxon>
    </lineage>
</organism>
<feature type="compositionally biased region" description="Low complexity" evidence="6">
    <location>
        <begin position="399"/>
        <end position="416"/>
    </location>
</feature>
<feature type="compositionally biased region" description="Low complexity" evidence="6">
    <location>
        <begin position="481"/>
        <end position="494"/>
    </location>
</feature>
<comment type="similarity">
    <text evidence="1 5">Belongs to the FMO family.</text>
</comment>
<feature type="compositionally biased region" description="Polar residues" evidence="6">
    <location>
        <begin position="527"/>
        <end position="538"/>
    </location>
</feature>
<keyword evidence="4 5" id="KW-0560">Oxidoreductase</keyword>
<dbReference type="GO" id="GO:0004499">
    <property type="term" value="F:N,N-dimethylaniline monooxygenase activity"/>
    <property type="evidence" value="ECO:0007669"/>
    <property type="project" value="InterPro"/>
</dbReference>
<evidence type="ECO:0000256" key="3">
    <source>
        <dbReference type="ARBA" id="ARBA00022827"/>
    </source>
</evidence>
<sequence>MKVDYAVVCTGLYSHPFIPAYQGAEAFAGTQLHAKDFVDMSLAKGRRVLIVGAGKTAMDCVCGLVASRTAASVTLLYRQAHWPVPRSVWGLSVRSLLFNRAIGAMLPPYYEAGAARRAAAALTKPIRTLFWRSLQAAIAHKFKMTVGPKPAVDLPNDLFYGGQVLDDTMDGLMADPLLTRQKGELNRIVRNGVILQDNSFLPVDVILYCTGYSKSYDFLEGSMRERLGLQKDGLYLYRNCLPHAVPHLAFVGSEVSTFNSILTTGLQALWLSKVLSGKVELPTPEEMVDDIHAQEHWRRKVMPPQRSRGAVLRLYMQHYHDQLLRDMGASPKRKGLNLLAECFGAYTAADYSGLMQDPAGSSPAGSWGQVPPLEALALDEASIAASVTLSTDTVSTPRSPGARLPGLSGLSSLLRGCTVSPQPRSGTRPASPVPGAPLREPSWTRRSHCSGGALDSLTCLTTSLVGTSPCLTMEEQGQGQGQAQAHGLASGASQRPRLPRATSAREHQLPTQAQKQQHHHHHRHRGSSSTNLQRSATASPLHLHASSPRPSTPPSAFRHPAPGQAQAQPQAQGQAQAQAHGDLRGILTRAQTARAVHAAGSSAPENAVPGSGSAPGYDSPLHSAAHALEGEFDAPRKLSGSTLGRHEAGRSRHGSGSCGEASRCHSGALSSGPGPSGLSAESGTDGRLRGRPPSLRTYAGTTGSREPLAGLQGSRLRADSRLCCRCGEGEGEGDARAPCQSAELALPRSPLAEEAGPTADEASAPGAGGDQQESQRPQPAALGGSATAVGGAADQELLVKLRPVALKPPGPEGKKGQACTWEQAVLGPGGGAHFAAAPGEGEGGGVDAETDAGSTPRLNPGMRALSSPLATAVGPASEGSGPVALRPPRRSFSLSNWANRERVTGGDRGGQAAAAAEGLDGGTPAGAIRAWLGSVG</sequence>
<dbReference type="GO" id="GO:0050660">
    <property type="term" value="F:flavin adenine dinucleotide binding"/>
    <property type="evidence" value="ECO:0007669"/>
    <property type="project" value="InterPro"/>
</dbReference>
<feature type="compositionally biased region" description="Basic residues" evidence="6">
    <location>
        <begin position="516"/>
        <end position="526"/>
    </location>
</feature>
<feature type="region of interest" description="Disordered" evidence="6">
    <location>
        <begin position="635"/>
        <end position="713"/>
    </location>
</feature>
<evidence type="ECO:0000256" key="6">
    <source>
        <dbReference type="SAM" id="MobiDB-lite"/>
    </source>
</evidence>
<dbReference type="Pfam" id="PF00743">
    <property type="entry name" value="FMO-like"/>
    <property type="match status" value="1"/>
</dbReference>
<evidence type="ECO:0000256" key="1">
    <source>
        <dbReference type="ARBA" id="ARBA00009183"/>
    </source>
</evidence>
<evidence type="ECO:0000313" key="8">
    <source>
        <dbReference type="Proteomes" id="UP000612055"/>
    </source>
</evidence>
<name>A0A836C1N5_9CHLO</name>
<feature type="region of interest" description="Disordered" evidence="6">
    <location>
        <begin position="475"/>
        <end position="580"/>
    </location>
</feature>
<evidence type="ECO:0000256" key="4">
    <source>
        <dbReference type="ARBA" id="ARBA00023002"/>
    </source>
</evidence>
<gene>
    <name evidence="7" type="ORF">HYH03_004951</name>
</gene>
<dbReference type="GO" id="GO:0050661">
    <property type="term" value="F:NADP binding"/>
    <property type="evidence" value="ECO:0007669"/>
    <property type="project" value="InterPro"/>
</dbReference>
<dbReference type="PANTHER" id="PTHR23023">
    <property type="entry name" value="DIMETHYLANILINE MONOOXYGENASE"/>
    <property type="match status" value="1"/>
</dbReference>
<dbReference type="InterPro" id="IPR020946">
    <property type="entry name" value="Flavin_mOase-like"/>
</dbReference>
<dbReference type="Gene3D" id="3.50.50.60">
    <property type="entry name" value="FAD/NAD(P)-binding domain"/>
    <property type="match status" value="1"/>
</dbReference>
<dbReference type="AlphaFoldDB" id="A0A836C1N5"/>
<comment type="cofactor">
    <cofactor evidence="5">
        <name>FAD</name>
        <dbReference type="ChEBI" id="CHEBI:57692"/>
    </cofactor>
</comment>